<sequence>MVSKQTDKHLKLRASPDSGLGRCIAYLQEHPSPQQMLAAQTLEARFLPFVMDKNDPQFEAVAIQCAEQCLSWARAIQQYASLNMDNEVVDQQKIRDGLPQPTPLASVAMAINDDPDDDDDQIFNEQEERQSHGENLMNGMGL</sequence>
<dbReference type="PATRIC" id="fig|423471.3.peg.5390"/>
<gene>
    <name evidence="1" type="ORF">CWATWH0003_B118</name>
</gene>
<dbReference type="GeneID" id="88769051"/>
<evidence type="ECO:0000313" key="2">
    <source>
        <dbReference type="Proteomes" id="UP000003477"/>
    </source>
</evidence>
<proteinExistence type="predicted"/>
<comment type="caution">
    <text evidence="1">The sequence shown here is derived from an EMBL/GenBank/DDBJ whole genome shotgun (WGS) entry which is preliminary data.</text>
</comment>
<dbReference type="AlphaFoldDB" id="G5JED1"/>
<dbReference type="RefSeq" id="WP_007313498.1">
    <property type="nucleotide sequence ID" value="NZ_AESD01000989.1"/>
</dbReference>
<name>G5JED1_CROWT</name>
<reference evidence="1 2" key="1">
    <citation type="journal article" date="2011" name="Front. Microbiol.">
        <title>Two Strains of Crocosphaera watsonii with Highly Conserved Genomes are Distinguished by Strain-Specific Features.</title>
        <authorList>
            <person name="Bench S.R."/>
            <person name="Ilikchyan I.N."/>
            <person name="Tripp H.J."/>
            <person name="Zehr J.P."/>
        </authorList>
    </citation>
    <scope>NUCLEOTIDE SEQUENCE [LARGE SCALE GENOMIC DNA]</scope>
    <source>
        <strain evidence="1 2">WH 0003</strain>
    </source>
</reference>
<accession>G5JED1</accession>
<protein>
    <submittedName>
        <fullName evidence="1">Uncharacterized protein</fullName>
    </submittedName>
</protein>
<evidence type="ECO:0000313" key="1">
    <source>
        <dbReference type="EMBL" id="EHJ09456.1"/>
    </source>
</evidence>
<organism evidence="1 2">
    <name type="scientific">Crocosphaera watsonii WH 0003</name>
    <dbReference type="NCBI Taxonomy" id="423471"/>
    <lineage>
        <taxon>Bacteria</taxon>
        <taxon>Bacillati</taxon>
        <taxon>Cyanobacteriota</taxon>
        <taxon>Cyanophyceae</taxon>
        <taxon>Oscillatoriophycideae</taxon>
        <taxon>Chroococcales</taxon>
        <taxon>Aphanothecaceae</taxon>
        <taxon>Crocosphaera</taxon>
    </lineage>
</organism>
<dbReference type="Proteomes" id="UP000003477">
    <property type="component" value="Unassembled WGS sequence"/>
</dbReference>
<dbReference type="EMBL" id="AESD01000989">
    <property type="protein sequence ID" value="EHJ09456.1"/>
    <property type="molecule type" value="Genomic_DNA"/>
</dbReference>